<accession>A0AA40KID6</accession>
<feature type="compositionally biased region" description="Basic and acidic residues" evidence="1">
    <location>
        <begin position="152"/>
        <end position="165"/>
    </location>
</feature>
<proteinExistence type="predicted"/>
<feature type="region of interest" description="Disordered" evidence="1">
    <location>
        <begin position="118"/>
        <end position="165"/>
    </location>
</feature>
<keyword evidence="3" id="KW-1185">Reference proteome</keyword>
<dbReference type="AlphaFoldDB" id="A0AA40KID6"/>
<name>A0AA40KID6_9HYME</name>
<dbReference type="Proteomes" id="UP001177670">
    <property type="component" value="Unassembled WGS sequence"/>
</dbReference>
<feature type="compositionally biased region" description="Acidic residues" evidence="1">
    <location>
        <begin position="77"/>
        <end position="95"/>
    </location>
</feature>
<gene>
    <name evidence="2" type="ORF">K0M31_010221</name>
</gene>
<comment type="caution">
    <text evidence="2">The sequence shown here is derived from an EMBL/GenBank/DDBJ whole genome shotgun (WGS) entry which is preliminary data.</text>
</comment>
<evidence type="ECO:0000313" key="3">
    <source>
        <dbReference type="Proteomes" id="UP001177670"/>
    </source>
</evidence>
<reference evidence="2" key="1">
    <citation type="submission" date="2021-10" db="EMBL/GenBank/DDBJ databases">
        <title>Melipona bicolor Genome sequencing and assembly.</title>
        <authorList>
            <person name="Araujo N.S."/>
            <person name="Arias M.C."/>
        </authorList>
    </citation>
    <scope>NUCLEOTIDE SEQUENCE</scope>
    <source>
        <strain evidence="2">USP_2M_L1-L4_2017</strain>
        <tissue evidence="2">Whole body</tissue>
    </source>
</reference>
<organism evidence="2 3">
    <name type="scientific">Melipona bicolor</name>
    <dbReference type="NCBI Taxonomy" id="60889"/>
    <lineage>
        <taxon>Eukaryota</taxon>
        <taxon>Metazoa</taxon>
        <taxon>Ecdysozoa</taxon>
        <taxon>Arthropoda</taxon>
        <taxon>Hexapoda</taxon>
        <taxon>Insecta</taxon>
        <taxon>Pterygota</taxon>
        <taxon>Neoptera</taxon>
        <taxon>Endopterygota</taxon>
        <taxon>Hymenoptera</taxon>
        <taxon>Apocrita</taxon>
        <taxon>Aculeata</taxon>
        <taxon>Apoidea</taxon>
        <taxon>Anthophila</taxon>
        <taxon>Apidae</taxon>
        <taxon>Melipona</taxon>
    </lineage>
</organism>
<evidence type="ECO:0000313" key="2">
    <source>
        <dbReference type="EMBL" id="KAK1121419.1"/>
    </source>
</evidence>
<feature type="compositionally biased region" description="Basic and acidic residues" evidence="1">
    <location>
        <begin position="121"/>
        <end position="141"/>
    </location>
</feature>
<sequence>MSRTYRKEKTIQLEEYFIDNESLNEDNGPSVAREPEKYRVPPRAGEVKLRADRDSSGLIGRTHGARHGPRLDRDSICSDDDDDDDDDGGGDDDNVESWCNLNNNKELVVETNKLAGWNRVGNDRYLKPERQEGKIGDDRKTSLGNEGNATRSDSRVVRHGDRDKSDVLIGIRDRHERDSDLLTR</sequence>
<dbReference type="EMBL" id="JAHYIQ010000026">
    <property type="protein sequence ID" value="KAK1121419.1"/>
    <property type="molecule type" value="Genomic_DNA"/>
</dbReference>
<feature type="compositionally biased region" description="Polar residues" evidence="1">
    <location>
        <begin position="142"/>
        <end position="151"/>
    </location>
</feature>
<evidence type="ECO:0000256" key="1">
    <source>
        <dbReference type="SAM" id="MobiDB-lite"/>
    </source>
</evidence>
<protein>
    <submittedName>
        <fullName evidence="2">Uncharacterized protein</fullName>
    </submittedName>
</protein>
<feature type="region of interest" description="Disordered" evidence="1">
    <location>
        <begin position="20"/>
        <end position="97"/>
    </location>
</feature>
<feature type="compositionally biased region" description="Basic and acidic residues" evidence="1">
    <location>
        <begin position="33"/>
        <end position="55"/>
    </location>
</feature>